<evidence type="ECO:0008006" key="4">
    <source>
        <dbReference type="Google" id="ProtNLM"/>
    </source>
</evidence>
<dbReference type="EMBL" id="CP071709">
    <property type="protein sequence ID" value="QVY59955.1"/>
    <property type="molecule type" value="Genomic_DNA"/>
</dbReference>
<accession>A0ABX8F770</accession>
<keyword evidence="3" id="KW-1185">Reference proteome</keyword>
<gene>
    <name evidence="2" type="ORF">J1899_12940</name>
</gene>
<dbReference type="RefSeq" id="WP_214474254.1">
    <property type="nucleotide sequence ID" value="NZ_CANKUS010000011.1"/>
</dbReference>
<dbReference type="Proteomes" id="UP000679247">
    <property type="component" value="Chromosome"/>
</dbReference>
<protein>
    <recommendedName>
        <fullName evidence="4">Lipoprotein</fullName>
    </recommendedName>
</protein>
<evidence type="ECO:0000256" key="1">
    <source>
        <dbReference type="SAM" id="SignalP"/>
    </source>
</evidence>
<name>A0ABX8F770_9BACI</name>
<evidence type="ECO:0000313" key="3">
    <source>
        <dbReference type="Proteomes" id="UP000679247"/>
    </source>
</evidence>
<proteinExistence type="predicted"/>
<evidence type="ECO:0000313" key="2">
    <source>
        <dbReference type="EMBL" id="QVY59955.1"/>
    </source>
</evidence>
<sequence>MKKTILSICILSGSLFFSPILLSEAHVQSTSSNTENIQNNVHAAETKVLSKTSSSSLKLNAHPDIKTLKEMSNPTHSKDEIISTFGEPADVLRGAMDNNLLWRYDYKNDENYVFTHDLDAIDVDALKSGELEYVIYISFEQDEQTVNSIAIYYIDQDGKFHEYREYADGYVKDLVE</sequence>
<organism evidence="2 3">
    <name type="scientific">Cytobacillus gottheilii</name>
    <dbReference type="NCBI Taxonomy" id="859144"/>
    <lineage>
        <taxon>Bacteria</taxon>
        <taxon>Bacillati</taxon>
        <taxon>Bacillota</taxon>
        <taxon>Bacilli</taxon>
        <taxon>Bacillales</taxon>
        <taxon>Bacillaceae</taxon>
        <taxon>Cytobacillus</taxon>
    </lineage>
</organism>
<feature type="chain" id="PRO_5045187365" description="Lipoprotein" evidence="1">
    <location>
        <begin position="24"/>
        <end position="176"/>
    </location>
</feature>
<feature type="signal peptide" evidence="1">
    <location>
        <begin position="1"/>
        <end position="23"/>
    </location>
</feature>
<reference evidence="2 3" key="1">
    <citation type="submission" date="2021-03" db="EMBL/GenBank/DDBJ databases">
        <title>The first data on the complete genome of the tetrodotoxin-producing bacterium.</title>
        <authorList>
            <person name="Melnikova D.I."/>
            <person name="Nijland R."/>
            <person name="Magarlamov T.Y."/>
        </authorList>
    </citation>
    <scope>NUCLEOTIDE SEQUENCE [LARGE SCALE GENOMIC DNA]</scope>
    <source>
        <strain evidence="2 3">1839</strain>
    </source>
</reference>
<keyword evidence="1" id="KW-0732">Signal</keyword>